<proteinExistence type="predicted"/>
<reference evidence="2 3" key="1">
    <citation type="journal article" date="2018" name="Nat. Ecol. Evol.">
        <title>Pezizomycetes genomes reveal the molecular basis of ectomycorrhizal truffle lifestyle.</title>
        <authorList>
            <person name="Murat C."/>
            <person name="Payen T."/>
            <person name="Noel B."/>
            <person name="Kuo A."/>
            <person name="Morin E."/>
            <person name="Chen J."/>
            <person name="Kohler A."/>
            <person name="Krizsan K."/>
            <person name="Balestrini R."/>
            <person name="Da Silva C."/>
            <person name="Montanini B."/>
            <person name="Hainaut M."/>
            <person name="Levati E."/>
            <person name="Barry K.W."/>
            <person name="Belfiori B."/>
            <person name="Cichocki N."/>
            <person name="Clum A."/>
            <person name="Dockter R.B."/>
            <person name="Fauchery L."/>
            <person name="Guy J."/>
            <person name="Iotti M."/>
            <person name="Le Tacon F."/>
            <person name="Lindquist E.A."/>
            <person name="Lipzen A."/>
            <person name="Malagnac F."/>
            <person name="Mello A."/>
            <person name="Molinier V."/>
            <person name="Miyauchi S."/>
            <person name="Poulain J."/>
            <person name="Riccioni C."/>
            <person name="Rubini A."/>
            <person name="Sitrit Y."/>
            <person name="Splivallo R."/>
            <person name="Traeger S."/>
            <person name="Wang M."/>
            <person name="Zifcakova L."/>
            <person name="Wipf D."/>
            <person name="Zambonelli A."/>
            <person name="Paolocci F."/>
            <person name="Nowrousian M."/>
            <person name="Ottonello S."/>
            <person name="Baldrian P."/>
            <person name="Spatafora J.W."/>
            <person name="Henrissat B."/>
            <person name="Nagy L.G."/>
            <person name="Aury J.M."/>
            <person name="Wincker P."/>
            <person name="Grigoriev I.V."/>
            <person name="Bonfante P."/>
            <person name="Martin F.M."/>
        </authorList>
    </citation>
    <scope>NUCLEOTIDE SEQUENCE [LARGE SCALE GENOMIC DNA]</scope>
    <source>
        <strain evidence="2 3">CCBAS932</strain>
    </source>
</reference>
<keyword evidence="3" id="KW-1185">Reference proteome</keyword>
<accession>A0A3N4LDM5</accession>
<feature type="signal peptide" evidence="1">
    <location>
        <begin position="1"/>
        <end position="21"/>
    </location>
</feature>
<sequence length="148" mass="15978">MVNFISLVITLFLVCVSLVGSVPVASEEVRVAKRTTDWGNYVFIASQTSGIIGQNLGLIASPGNRAACAGELWDLQACAAGYVSLCTEERWAFEWCIQHVITVATCGAEWLNMTLGCMGESSAYCVETLFTLETCANLIEYDPAPPLE</sequence>
<dbReference type="Proteomes" id="UP000277580">
    <property type="component" value="Unassembled WGS sequence"/>
</dbReference>
<dbReference type="AlphaFoldDB" id="A0A3N4LDM5"/>
<dbReference type="EMBL" id="ML119110">
    <property type="protein sequence ID" value="RPB16045.1"/>
    <property type="molecule type" value="Genomic_DNA"/>
</dbReference>
<evidence type="ECO:0000313" key="2">
    <source>
        <dbReference type="EMBL" id="RPB16045.1"/>
    </source>
</evidence>
<gene>
    <name evidence="2" type="ORF">P167DRAFT_596105</name>
</gene>
<evidence type="ECO:0000313" key="3">
    <source>
        <dbReference type="Proteomes" id="UP000277580"/>
    </source>
</evidence>
<protein>
    <submittedName>
        <fullName evidence="2">Uncharacterized protein</fullName>
    </submittedName>
</protein>
<evidence type="ECO:0000256" key="1">
    <source>
        <dbReference type="SAM" id="SignalP"/>
    </source>
</evidence>
<organism evidence="2 3">
    <name type="scientific">Morchella conica CCBAS932</name>
    <dbReference type="NCBI Taxonomy" id="1392247"/>
    <lineage>
        <taxon>Eukaryota</taxon>
        <taxon>Fungi</taxon>
        <taxon>Dikarya</taxon>
        <taxon>Ascomycota</taxon>
        <taxon>Pezizomycotina</taxon>
        <taxon>Pezizomycetes</taxon>
        <taxon>Pezizales</taxon>
        <taxon>Morchellaceae</taxon>
        <taxon>Morchella</taxon>
    </lineage>
</organism>
<name>A0A3N4LDM5_9PEZI</name>
<dbReference type="InParanoid" id="A0A3N4LDM5"/>
<keyword evidence="1" id="KW-0732">Signal</keyword>
<feature type="chain" id="PRO_5018324513" evidence="1">
    <location>
        <begin position="22"/>
        <end position="148"/>
    </location>
</feature>
<dbReference type="OrthoDB" id="5304578at2759"/>